<feature type="domain" description="NADH:quinone oxidoreductase/Mrp antiporter transmembrane" evidence="10">
    <location>
        <begin position="167"/>
        <end position="429"/>
    </location>
</feature>
<keyword evidence="6" id="KW-1133">Transmembrane helix</keyword>
<evidence type="ECO:0000256" key="7">
    <source>
        <dbReference type="ARBA" id="ARBA00023027"/>
    </source>
</evidence>
<evidence type="ECO:0000259" key="10">
    <source>
        <dbReference type="Pfam" id="PF00361"/>
    </source>
</evidence>
<evidence type="ECO:0000256" key="3">
    <source>
        <dbReference type="ARBA" id="ARBA00022448"/>
    </source>
</evidence>
<accession>A0A385G2B9</accession>
<dbReference type="GO" id="GO:0042773">
    <property type="term" value="P:ATP synthesis coupled electron transport"/>
    <property type="evidence" value="ECO:0007669"/>
    <property type="project" value="InterPro"/>
</dbReference>
<evidence type="ECO:0000256" key="1">
    <source>
        <dbReference type="ARBA" id="ARBA00004141"/>
    </source>
</evidence>
<geneLocation type="mitochondrion" evidence="11"/>
<keyword evidence="7" id="KW-0520">NAD</keyword>
<evidence type="ECO:0000256" key="9">
    <source>
        <dbReference type="SAM" id="MobiDB-lite"/>
    </source>
</evidence>
<dbReference type="RefSeq" id="YP_009526581.1">
    <property type="nucleotide sequence ID" value="NC_039660.1"/>
</dbReference>
<keyword evidence="3" id="KW-0813">Transport</keyword>
<evidence type="ECO:0000256" key="2">
    <source>
        <dbReference type="ARBA" id="ARBA00008200"/>
    </source>
</evidence>
<evidence type="ECO:0000256" key="4">
    <source>
        <dbReference type="ARBA" id="ARBA00022692"/>
    </source>
</evidence>
<evidence type="ECO:0000256" key="6">
    <source>
        <dbReference type="ARBA" id="ARBA00022989"/>
    </source>
</evidence>
<dbReference type="InterPro" id="IPR003945">
    <property type="entry name" value="NU5C-like"/>
</dbReference>
<dbReference type="GO" id="GO:0015990">
    <property type="term" value="P:electron transport coupled proton transport"/>
    <property type="evidence" value="ECO:0007669"/>
    <property type="project" value="TreeGrafter"/>
</dbReference>
<dbReference type="AlphaFoldDB" id="A0A385G2B9"/>
<proteinExistence type="inferred from homology"/>
<dbReference type="Pfam" id="PF00361">
    <property type="entry name" value="Proton_antipo_M"/>
    <property type="match status" value="1"/>
</dbReference>
<evidence type="ECO:0000313" key="11">
    <source>
        <dbReference type="EMBL" id="AXV54340.1"/>
    </source>
</evidence>
<evidence type="ECO:0000256" key="8">
    <source>
        <dbReference type="ARBA" id="ARBA00023136"/>
    </source>
</evidence>
<feature type="compositionally biased region" description="Polar residues" evidence="9">
    <location>
        <begin position="79"/>
        <end position="89"/>
    </location>
</feature>
<dbReference type="PANTHER" id="PTHR42829:SF2">
    <property type="entry name" value="NADH-UBIQUINONE OXIDOREDUCTASE CHAIN 5"/>
    <property type="match status" value="1"/>
</dbReference>
<reference evidence="11" key="1">
    <citation type="journal article" date="2018" name="Mitochondrial DNA Part B Resour">
        <title>The complete mitochondrial genome of a tertiary relict evergreen woody plant Ammopiptanthus mongolicus.</title>
        <authorList>
            <person name="Yu T."/>
            <person name="Sun L."/>
            <person name="Cui H."/>
            <person name="Liu S."/>
            <person name="Men J."/>
            <person name="Chen S."/>
            <person name="Chen Y."/>
            <person name="Lu C."/>
        </authorList>
    </citation>
    <scope>NUCLEOTIDE SEQUENCE</scope>
</reference>
<feature type="region of interest" description="Disordered" evidence="9">
    <location>
        <begin position="72"/>
        <end position="92"/>
    </location>
</feature>
<dbReference type="GO" id="GO:0009536">
    <property type="term" value="C:plastid"/>
    <property type="evidence" value="ECO:0007669"/>
    <property type="project" value="UniProtKB-ARBA"/>
</dbReference>
<comment type="subcellular location">
    <subcellularLocation>
        <location evidence="1">Membrane</location>
        <topology evidence="1">Multi-pass membrane protein</topology>
    </subcellularLocation>
</comment>
<keyword evidence="11" id="KW-0496">Mitochondrion</keyword>
<dbReference type="InterPro" id="IPR018393">
    <property type="entry name" value="NADHpl_OxRdtase_5_subgr"/>
</dbReference>
<dbReference type="PRINTS" id="PR01434">
    <property type="entry name" value="NADHDHGNASE5"/>
</dbReference>
<dbReference type="EMBL" id="MF683210">
    <property type="protein sequence ID" value="AXV54340.1"/>
    <property type="molecule type" value="Genomic_DNA"/>
</dbReference>
<dbReference type="PANTHER" id="PTHR42829">
    <property type="entry name" value="NADH-UBIQUINONE OXIDOREDUCTASE CHAIN 5"/>
    <property type="match status" value="1"/>
</dbReference>
<dbReference type="GO" id="GO:0008137">
    <property type="term" value="F:NADH dehydrogenase (ubiquinone) activity"/>
    <property type="evidence" value="ECO:0007669"/>
    <property type="project" value="InterPro"/>
</dbReference>
<protein>
    <submittedName>
        <fullName evidence="11">NADH dehydrogenase subunit 5</fullName>
    </submittedName>
</protein>
<keyword evidence="4" id="KW-0812">Transmembrane</keyword>
<dbReference type="GeneID" id="38344291"/>
<dbReference type="InterPro" id="IPR001750">
    <property type="entry name" value="ND/Mrp_TM"/>
</dbReference>
<name>A0A385G2B9_AMMMO</name>
<keyword evidence="8" id="KW-0472">Membrane</keyword>
<sequence>MNCRVDRSDPDAAVAPRRYGLDPLLPTPGYHSMSGRRGDILDVWERSWSGKAKTAPRIWVARGRLCPDGGALWGRAQPNRDSTPPTSSAPLYRLNHSKSLVGGTGEPRELACTPYLRLLRQAVDSFIREGKKGPKHGRCRTLEWQRKGRSYLFFQACSDIRFPRKIKLADKAATKAMPVNRVGDFGLAPGISGRFTLFQTVDFSTIFARASAPRNSWISCNMRLNAITLICILLLIGAVGKSAQIGSHTWSPDAMEGPTPVSALIHAATMVTAGVFMIARCSPLFEYPPTALIVITSAGATTSFLAATTGILQNDLKRVIAYSTCSQLGYMIFACGISNYSVSVFHLMNHAFFKALLFLSAGSVIHAMSDEQDMRKMGGLASSFPFTYAMMLMGSLSLIGFPFLTGFYSKDVILELAYTKYTISGNFAFWLGSVSVLFTSYYSFRSLFLTFLVPTNSFGRDILRCHDAPIPMAIPLILLALGSLFVGYLAKV</sequence>
<gene>
    <name evidence="11" type="primary">nad5</name>
</gene>
<evidence type="ECO:0000256" key="5">
    <source>
        <dbReference type="ARBA" id="ARBA00022967"/>
    </source>
</evidence>
<keyword evidence="5" id="KW-1278">Translocase</keyword>
<dbReference type="GO" id="GO:0003954">
    <property type="term" value="F:NADH dehydrogenase activity"/>
    <property type="evidence" value="ECO:0007669"/>
    <property type="project" value="TreeGrafter"/>
</dbReference>
<organism evidence="11">
    <name type="scientific">Ammopiptanthus mongolicus</name>
    <name type="common">Piptanthus mongolicus</name>
    <dbReference type="NCBI Taxonomy" id="126911"/>
    <lineage>
        <taxon>Eukaryota</taxon>
        <taxon>Viridiplantae</taxon>
        <taxon>Streptophyta</taxon>
        <taxon>Embryophyta</taxon>
        <taxon>Tracheophyta</taxon>
        <taxon>Spermatophyta</taxon>
        <taxon>Magnoliopsida</taxon>
        <taxon>eudicotyledons</taxon>
        <taxon>Gunneridae</taxon>
        <taxon>Pentapetalae</taxon>
        <taxon>rosids</taxon>
        <taxon>fabids</taxon>
        <taxon>Fabales</taxon>
        <taxon>Fabaceae</taxon>
        <taxon>Papilionoideae</taxon>
        <taxon>50 kb inversion clade</taxon>
        <taxon>genistoids sensu lato</taxon>
        <taxon>core genistoids</taxon>
        <taxon>Sophoreae</taxon>
        <taxon>Ammopiptanthus</taxon>
    </lineage>
</organism>
<comment type="similarity">
    <text evidence="2">Belongs to the complex I subunit 5 family.</text>
</comment>
<dbReference type="GO" id="GO:0016020">
    <property type="term" value="C:membrane"/>
    <property type="evidence" value="ECO:0007669"/>
    <property type="project" value="UniProtKB-SubCell"/>
</dbReference>
<dbReference type="NCBIfam" id="TIGR01974">
    <property type="entry name" value="NDH_I_L"/>
    <property type="match status" value="1"/>
</dbReference>